<dbReference type="InterPro" id="IPR014710">
    <property type="entry name" value="RmlC-like_jellyroll"/>
</dbReference>
<dbReference type="Gene3D" id="1.10.10.10">
    <property type="entry name" value="Winged helix-like DNA-binding domain superfamily/Winged helix DNA-binding domain"/>
    <property type="match status" value="1"/>
</dbReference>
<dbReference type="Proteomes" id="UP000652427">
    <property type="component" value="Unassembled WGS sequence"/>
</dbReference>
<evidence type="ECO:0000259" key="4">
    <source>
        <dbReference type="Pfam" id="PF13545"/>
    </source>
</evidence>
<evidence type="ECO:0000313" key="5">
    <source>
        <dbReference type="EMBL" id="NVD28286.1"/>
    </source>
</evidence>
<comment type="caution">
    <text evidence="5">The sequence shown here is derived from an EMBL/GenBank/DDBJ whole genome shotgun (WGS) entry which is preliminary data.</text>
</comment>
<evidence type="ECO:0000256" key="2">
    <source>
        <dbReference type="ARBA" id="ARBA00023125"/>
    </source>
</evidence>
<keyword evidence="6" id="KW-1185">Reference proteome</keyword>
<dbReference type="Pfam" id="PF13545">
    <property type="entry name" value="HTH_Crp_2"/>
    <property type="match status" value="1"/>
</dbReference>
<dbReference type="SUPFAM" id="SSF46785">
    <property type="entry name" value="Winged helix' DNA-binding domain"/>
    <property type="match status" value="1"/>
</dbReference>
<dbReference type="InterPro" id="IPR036388">
    <property type="entry name" value="WH-like_DNA-bd_sf"/>
</dbReference>
<feature type="domain" description="HTH crp-type" evidence="4">
    <location>
        <begin position="137"/>
        <end position="202"/>
    </location>
</feature>
<dbReference type="SUPFAM" id="SSF51206">
    <property type="entry name" value="cAMP-binding domain-like"/>
    <property type="match status" value="1"/>
</dbReference>
<dbReference type="InterPro" id="IPR018490">
    <property type="entry name" value="cNMP-bd_dom_sf"/>
</dbReference>
<dbReference type="InterPro" id="IPR036390">
    <property type="entry name" value="WH_DNA-bd_sf"/>
</dbReference>
<accession>A0ABX2N3Z5</accession>
<dbReference type="Gene3D" id="2.60.120.10">
    <property type="entry name" value="Jelly Rolls"/>
    <property type="match status" value="1"/>
</dbReference>
<dbReference type="InterPro" id="IPR012318">
    <property type="entry name" value="HTH_CRP"/>
</dbReference>
<evidence type="ECO:0000256" key="1">
    <source>
        <dbReference type="ARBA" id="ARBA00023015"/>
    </source>
</evidence>
<gene>
    <name evidence="5" type="ORF">HUO14_10255</name>
</gene>
<reference evidence="5 6" key="1">
    <citation type="submission" date="2020-06" db="EMBL/GenBank/DDBJ databases">
        <authorList>
            <person name="Kim S.-J."/>
            <person name="Park S.-J."/>
        </authorList>
    </citation>
    <scope>NUCLEOTIDE SEQUENCE [LARGE SCALE GENOMIC DNA]</scope>
    <source>
        <strain evidence="5 6">SW-151</strain>
    </source>
</reference>
<organism evidence="5 6">
    <name type="scientific">Parasphingorhabdus flavimaris</name>
    <dbReference type="NCBI Taxonomy" id="266812"/>
    <lineage>
        <taxon>Bacteria</taxon>
        <taxon>Pseudomonadati</taxon>
        <taxon>Pseudomonadota</taxon>
        <taxon>Alphaproteobacteria</taxon>
        <taxon>Sphingomonadales</taxon>
        <taxon>Sphingomonadaceae</taxon>
        <taxon>Parasphingorhabdus</taxon>
    </lineage>
</organism>
<sequence length="228" mass="24926">MSDDDWSKLAPFVSRSDLGHRQLLVAANSPIDTIYFLEGGIASVVARNDSGEQTEVGIFGREGFSAAPVLLGNAQTPHDTFMQVDGGTALTINAAHLREAVNASRTLRDLLLRYINTFMIQTASSVVSNAHHSIETRLARWLLMCHDRTDGDDIYLTHEFMAMMIAAQRSGVTLTLHVLEGYGAIRSSRGKVTVKDRSLLEKAAGDSYGPPEACYRETIAPFGKSIRN</sequence>
<proteinExistence type="predicted"/>
<keyword evidence="2" id="KW-0238">DNA-binding</keyword>
<protein>
    <submittedName>
        <fullName evidence="5">Crp/Fnr family transcriptional regulator</fullName>
    </submittedName>
</protein>
<keyword evidence="1" id="KW-0805">Transcription regulation</keyword>
<evidence type="ECO:0000256" key="3">
    <source>
        <dbReference type="ARBA" id="ARBA00023163"/>
    </source>
</evidence>
<keyword evidence="3" id="KW-0804">Transcription</keyword>
<dbReference type="EMBL" id="JABWMH010000003">
    <property type="protein sequence ID" value="NVD28286.1"/>
    <property type="molecule type" value="Genomic_DNA"/>
</dbReference>
<name>A0ABX2N3Z5_9SPHN</name>
<dbReference type="RefSeq" id="WP_176279806.1">
    <property type="nucleotide sequence ID" value="NZ_JABWMH010000003.1"/>
</dbReference>
<evidence type="ECO:0000313" key="6">
    <source>
        <dbReference type="Proteomes" id="UP000652427"/>
    </source>
</evidence>